<evidence type="ECO:0000256" key="1">
    <source>
        <dbReference type="ARBA" id="ARBA00004141"/>
    </source>
</evidence>
<comment type="similarity">
    <text evidence="2">Belongs to the TDE1 family.</text>
</comment>
<keyword evidence="4 6" id="KW-1133">Transmembrane helix</keyword>
<organism evidence="7 8">
    <name type="scientific">Tegillarca granosa</name>
    <name type="common">Malaysian cockle</name>
    <name type="synonym">Anadara granosa</name>
    <dbReference type="NCBI Taxonomy" id="220873"/>
    <lineage>
        <taxon>Eukaryota</taxon>
        <taxon>Metazoa</taxon>
        <taxon>Spiralia</taxon>
        <taxon>Lophotrochozoa</taxon>
        <taxon>Mollusca</taxon>
        <taxon>Bivalvia</taxon>
        <taxon>Autobranchia</taxon>
        <taxon>Pteriomorphia</taxon>
        <taxon>Arcoida</taxon>
        <taxon>Arcoidea</taxon>
        <taxon>Arcidae</taxon>
        <taxon>Tegillarca</taxon>
    </lineage>
</organism>
<protein>
    <recommendedName>
        <fullName evidence="9">Serine incorporator 5</fullName>
    </recommendedName>
</protein>
<dbReference type="Proteomes" id="UP001217089">
    <property type="component" value="Unassembled WGS sequence"/>
</dbReference>
<dbReference type="InterPro" id="IPR005016">
    <property type="entry name" value="TDE1/TMS"/>
</dbReference>
<evidence type="ECO:0000256" key="4">
    <source>
        <dbReference type="ARBA" id="ARBA00022989"/>
    </source>
</evidence>
<proteinExistence type="inferred from homology"/>
<keyword evidence="8" id="KW-1185">Reference proteome</keyword>
<accession>A0ABQ9EJP2</accession>
<reference evidence="7 8" key="1">
    <citation type="submission" date="2022-12" db="EMBL/GenBank/DDBJ databases">
        <title>Chromosome-level genome of Tegillarca granosa.</title>
        <authorList>
            <person name="Kim J."/>
        </authorList>
    </citation>
    <scope>NUCLEOTIDE SEQUENCE [LARGE SCALE GENOMIC DNA]</scope>
    <source>
        <strain evidence="7">Teg-2019</strain>
        <tissue evidence="7">Adductor muscle</tissue>
    </source>
</reference>
<sequence>MIAAYAGLLLMFVMALYTSLRTSHESHKLGIRRRTIEQSDQQMYECCCCCPVTERKNRSDSGGQRVIYNEEKGVIYNYSFFHFVFCLACLYVMMQLTNWYRPLETDIEMFGLNWSAVWVKMASSWVCVVIYIWTLFIPKCCPGRDLTFMVNQDRIDGGIENDEVDNLNAVETITSKETVINIAMETIIILTDSNLTVIQLMFILNKNILIVILFLIVHAEITLGHSSCSINQVSSELTGYTISEKQTMKLPNKFLQFWNKPAKSDINPVRAGKLFVIIKERIS</sequence>
<feature type="transmembrane region" description="Helical" evidence="6">
    <location>
        <begin position="6"/>
        <end position="24"/>
    </location>
</feature>
<comment type="caution">
    <text evidence="7">The sequence shown here is derived from an EMBL/GenBank/DDBJ whole genome shotgun (WGS) entry which is preliminary data.</text>
</comment>
<dbReference type="Pfam" id="PF03348">
    <property type="entry name" value="Serinc"/>
    <property type="match status" value="1"/>
</dbReference>
<keyword evidence="5 6" id="KW-0472">Membrane</keyword>
<evidence type="ECO:0000256" key="5">
    <source>
        <dbReference type="ARBA" id="ARBA00023136"/>
    </source>
</evidence>
<comment type="subcellular location">
    <subcellularLocation>
        <location evidence="1">Membrane</location>
        <topology evidence="1">Multi-pass membrane protein</topology>
    </subcellularLocation>
</comment>
<evidence type="ECO:0000313" key="8">
    <source>
        <dbReference type="Proteomes" id="UP001217089"/>
    </source>
</evidence>
<evidence type="ECO:0008006" key="9">
    <source>
        <dbReference type="Google" id="ProtNLM"/>
    </source>
</evidence>
<dbReference type="EMBL" id="JARBDR010000903">
    <property type="protein sequence ID" value="KAJ8304157.1"/>
    <property type="molecule type" value="Genomic_DNA"/>
</dbReference>
<evidence type="ECO:0000256" key="2">
    <source>
        <dbReference type="ARBA" id="ARBA00006665"/>
    </source>
</evidence>
<feature type="transmembrane region" description="Helical" evidence="6">
    <location>
        <begin position="74"/>
        <end position="94"/>
    </location>
</feature>
<evidence type="ECO:0000256" key="3">
    <source>
        <dbReference type="ARBA" id="ARBA00022692"/>
    </source>
</evidence>
<evidence type="ECO:0000256" key="6">
    <source>
        <dbReference type="SAM" id="Phobius"/>
    </source>
</evidence>
<keyword evidence="3 6" id="KW-0812">Transmembrane</keyword>
<dbReference type="PANTHER" id="PTHR10383">
    <property type="entry name" value="SERINE INCORPORATOR"/>
    <property type="match status" value="1"/>
</dbReference>
<feature type="transmembrane region" description="Helical" evidence="6">
    <location>
        <begin position="114"/>
        <end position="136"/>
    </location>
</feature>
<gene>
    <name evidence="7" type="ORF">KUTeg_017740</name>
</gene>
<dbReference type="PANTHER" id="PTHR10383:SF9">
    <property type="entry name" value="SERINE INCORPORATOR, ISOFORM F"/>
    <property type="match status" value="1"/>
</dbReference>
<evidence type="ECO:0000313" key="7">
    <source>
        <dbReference type="EMBL" id="KAJ8304157.1"/>
    </source>
</evidence>
<name>A0ABQ9EJP2_TEGGR</name>